<feature type="binding site" evidence="3">
    <location>
        <position position="58"/>
    </location>
    <ligand>
        <name>substrate</name>
    </ligand>
</feature>
<dbReference type="AlphaFoldDB" id="A0A7G9W5A6"/>
<dbReference type="EC" id="3.1.3.73" evidence="1"/>
<dbReference type="GO" id="GO:0043755">
    <property type="term" value="F:alpha-ribazole phosphatase activity"/>
    <property type="evidence" value="ECO:0007669"/>
    <property type="project" value="UniProtKB-UniRule"/>
</dbReference>
<protein>
    <recommendedName>
        <fullName evidence="1">Alpha-ribazole phosphatase</fullName>
        <ecNumber evidence="1">3.1.3.73</ecNumber>
    </recommendedName>
</protein>
<dbReference type="GO" id="GO:0009236">
    <property type="term" value="P:cobalamin biosynthetic process"/>
    <property type="evidence" value="ECO:0007669"/>
    <property type="project" value="UniProtKB-UniRule"/>
</dbReference>
<dbReference type="InterPro" id="IPR013078">
    <property type="entry name" value="His_Pase_superF_clade-1"/>
</dbReference>
<dbReference type="EMBL" id="CP058559">
    <property type="protein sequence ID" value="QNO13868.1"/>
    <property type="molecule type" value="Genomic_DNA"/>
</dbReference>
<dbReference type="RefSeq" id="WP_213167531.1">
    <property type="nucleotide sequence ID" value="NZ_CP058559.1"/>
</dbReference>
<dbReference type="Gene3D" id="3.40.50.1240">
    <property type="entry name" value="Phosphoglycerate mutase-like"/>
    <property type="match status" value="1"/>
</dbReference>
<dbReference type="KEGG" id="acae:HYG86_03340"/>
<dbReference type="SMART" id="SM00855">
    <property type="entry name" value="PGAM"/>
    <property type="match status" value="1"/>
</dbReference>
<dbReference type="PANTHER" id="PTHR48100:SF59">
    <property type="entry name" value="ADENOSYLCOBALAMIN_ALPHA-RIBAZOLE PHOSPHATASE"/>
    <property type="match status" value="1"/>
</dbReference>
<feature type="active site" description="Tele-phosphohistidine intermediate" evidence="2">
    <location>
        <position position="9"/>
    </location>
</feature>
<dbReference type="SUPFAM" id="SSF53254">
    <property type="entry name" value="Phosphoglycerate mutase-like"/>
    <property type="match status" value="1"/>
</dbReference>
<evidence type="ECO:0000256" key="1">
    <source>
        <dbReference type="NCBIfam" id="TIGR03162"/>
    </source>
</evidence>
<dbReference type="PROSITE" id="PS00175">
    <property type="entry name" value="PG_MUTASE"/>
    <property type="match status" value="1"/>
</dbReference>
<dbReference type="Pfam" id="PF00300">
    <property type="entry name" value="His_Phos_1"/>
    <property type="match status" value="1"/>
</dbReference>
<dbReference type="InterPro" id="IPR001345">
    <property type="entry name" value="PG/BPGM_mutase_AS"/>
</dbReference>
<dbReference type="NCBIfam" id="TIGR03162">
    <property type="entry name" value="ribazole_cobC"/>
    <property type="match status" value="1"/>
</dbReference>
<evidence type="ECO:0000256" key="3">
    <source>
        <dbReference type="PIRSR" id="PIRSR613078-2"/>
    </source>
</evidence>
<gene>
    <name evidence="4" type="primary">cobC</name>
    <name evidence="4" type="ORF">HYG86_03340</name>
</gene>
<dbReference type="PANTHER" id="PTHR48100">
    <property type="entry name" value="BROAD-SPECIFICITY PHOSPHATASE YOR283W-RELATED"/>
    <property type="match status" value="1"/>
</dbReference>
<dbReference type="Proteomes" id="UP000516160">
    <property type="component" value="Chromosome"/>
</dbReference>
<evidence type="ECO:0000313" key="5">
    <source>
        <dbReference type="Proteomes" id="UP000516160"/>
    </source>
</evidence>
<keyword evidence="5" id="KW-1185">Reference proteome</keyword>
<evidence type="ECO:0000313" key="4">
    <source>
        <dbReference type="EMBL" id="QNO13868.1"/>
    </source>
</evidence>
<dbReference type="InterPro" id="IPR029033">
    <property type="entry name" value="His_PPase_superfam"/>
</dbReference>
<organism evidence="4 5">
    <name type="scientific">Alkalicella caledoniensis</name>
    <dbReference type="NCBI Taxonomy" id="2731377"/>
    <lineage>
        <taxon>Bacteria</taxon>
        <taxon>Bacillati</taxon>
        <taxon>Bacillota</taxon>
        <taxon>Clostridia</taxon>
        <taxon>Eubacteriales</taxon>
        <taxon>Proteinivoracaceae</taxon>
        <taxon>Alkalicella</taxon>
    </lineage>
</organism>
<dbReference type="GO" id="GO:0005737">
    <property type="term" value="C:cytoplasm"/>
    <property type="evidence" value="ECO:0007669"/>
    <property type="project" value="TreeGrafter"/>
</dbReference>
<reference evidence="4 5" key="1">
    <citation type="submission" date="2020-07" db="EMBL/GenBank/DDBJ databases">
        <title>Alkalicella. sp. LB2 genome.</title>
        <authorList>
            <person name="Postec A."/>
            <person name="Quemeneur M."/>
        </authorList>
    </citation>
    <scope>NUCLEOTIDE SEQUENCE [LARGE SCALE GENOMIC DNA]</scope>
    <source>
        <strain evidence="4 5">LB2</strain>
    </source>
</reference>
<name>A0A7G9W5A6_ALKCA</name>
<accession>A0A7G9W5A6</accession>
<dbReference type="InterPro" id="IPR050275">
    <property type="entry name" value="PGM_Phosphatase"/>
</dbReference>
<proteinExistence type="predicted"/>
<dbReference type="InterPro" id="IPR017578">
    <property type="entry name" value="Ribazole_CobC"/>
</dbReference>
<dbReference type="CDD" id="cd07067">
    <property type="entry name" value="HP_PGM_like"/>
    <property type="match status" value="1"/>
</dbReference>
<feature type="binding site" evidence="3">
    <location>
        <begin position="8"/>
        <end position="15"/>
    </location>
    <ligand>
        <name>substrate</name>
    </ligand>
</feature>
<evidence type="ECO:0000256" key="2">
    <source>
        <dbReference type="PIRSR" id="PIRSR613078-1"/>
    </source>
</evidence>
<feature type="active site" description="Proton donor/acceptor" evidence="2">
    <location>
        <position position="81"/>
    </location>
</feature>
<sequence length="196" mass="22657">MTLLYLVRHGETVLNQEKVYYGRTDCLLNNRGLEQGDNLKNSLSEHSFEFIISSPLQRCVQTAQIISGSEQEILLDHNLVEIDFGLWEGLHHKEISKKFPKQWKDWNEDWQTTPPPGGESFIDMYSRVKKSIYKILSYNDGKKILLVSHKGCLQLITSILLTGSHHLFWNFTFEHGKYSVLELKDGHCTIKSLNCC</sequence>